<dbReference type="EMBL" id="JBHSGW010000021">
    <property type="protein sequence ID" value="MFC4739885.1"/>
    <property type="molecule type" value="Genomic_DNA"/>
</dbReference>
<feature type="transmembrane region" description="Helical" evidence="1">
    <location>
        <begin position="7"/>
        <end position="25"/>
    </location>
</feature>
<dbReference type="RefSeq" id="WP_379740169.1">
    <property type="nucleotide sequence ID" value="NZ_JBHSGW010000021.1"/>
</dbReference>
<evidence type="ECO:0000313" key="2">
    <source>
        <dbReference type="EMBL" id="MFC4739885.1"/>
    </source>
</evidence>
<comment type="caution">
    <text evidence="2">The sequence shown here is derived from an EMBL/GenBank/DDBJ whole genome shotgun (WGS) entry which is preliminary data.</text>
</comment>
<evidence type="ECO:0000313" key="3">
    <source>
        <dbReference type="Proteomes" id="UP001595885"/>
    </source>
</evidence>
<accession>A0ABV9P4S0</accession>
<protein>
    <submittedName>
        <fullName evidence="2">Uncharacterized protein</fullName>
    </submittedName>
</protein>
<sequence length="60" mass="6987">MRILQYIGVRIILGFVLSNMVFSLVDPDMENTFLVILLRLVVAGVFYYMLTVYVNSRKKL</sequence>
<keyword evidence="3" id="KW-1185">Reference proteome</keyword>
<organism evidence="2 3">
    <name type="scientific">Flavobacterium ponti</name>
    <dbReference type="NCBI Taxonomy" id="665133"/>
    <lineage>
        <taxon>Bacteria</taxon>
        <taxon>Pseudomonadati</taxon>
        <taxon>Bacteroidota</taxon>
        <taxon>Flavobacteriia</taxon>
        <taxon>Flavobacteriales</taxon>
        <taxon>Flavobacteriaceae</taxon>
        <taxon>Flavobacterium</taxon>
    </lineage>
</organism>
<proteinExistence type="predicted"/>
<gene>
    <name evidence="2" type="ORF">ACFO3U_07750</name>
</gene>
<keyword evidence="1" id="KW-0812">Transmembrane</keyword>
<keyword evidence="1" id="KW-0472">Membrane</keyword>
<dbReference type="Proteomes" id="UP001595885">
    <property type="component" value="Unassembled WGS sequence"/>
</dbReference>
<evidence type="ECO:0000256" key="1">
    <source>
        <dbReference type="SAM" id="Phobius"/>
    </source>
</evidence>
<keyword evidence="1" id="KW-1133">Transmembrane helix</keyword>
<name>A0ABV9P4S0_9FLAO</name>
<reference evidence="3" key="1">
    <citation type="journal article" date="2019" name="Int. J. Syst. Evol. Microbiol.">
        <title>The Global Catalogue of Microorganisms (GCM) 10K type strain sequencing project: providing services to taxonomists for standard genome sequencing and annotation.</title>
        <authorList>
            <consortium name="The Broad Institute Genomics Platform"/>
            <consortium name="The Broad Institute Genome Sequencing Center for Infectious Disease"/>
            <person name="Wu L."/>
            <person name="Ma J."/>
        </authorList>
    </citation>
    <scope>NUCLEOTIDE SEQUENCE [LARGE SCALE GENOMIC DNA]</scope>
    <source>
        <strain evidence="3">CCUG 50349</strain>
    </source>
</reference>
<feature type="transmembrane region" description="Helical" evidence="1">
    <location>
        <begin position="31"/>
        <end position="54"/>
    </location>
</feature>